<dbReference type="GO" id="GO:0030975">
    <property type="term" value="F:thiamine binding"/>
    <property type="evidence" value="ECO:0007669"/>
    <property type="project" value="InterPro"/>
</dbReference>
<name>A0A381QBG0_9ZZZZ</name>
<gene>
    <name evidence="7" type="ORF">METZ01_LOCUS29510</name>
</gene>
<dbReference type="AlphaFoldDB" id="A0A381QBG0"/>
<sequence length="388" mass="44784">MLAQENDTSVWRFLQLSFQYTLFVIPAKILLSEFPECPEPFLSKIIVPEIVMKSIKLSVLPMLLIVVGIFINPTWGAELTIYTYDSFNSEWGPGPVVFKRFEKQCACKLKVVSPGDSGTVLNRVILEKANPKADILLGLNNSELEKSFSYDLWEPYRSPLLEQVPADLRVDKKHRVTPFDYGFIAFVYNSQKIKNPPNSLQDLLDPKYRRKIVIENPKTSSPGLSMLHWTIAVFGEEDYLDYWKKLEPNLLSVTNGWSAAYGMFTKGEVPIVLSYVTSPAYHLEYEKTERYRTAVFQDGHYRQIEFAGILKGTKRIKRAREFIDFMLSEKFQNAIPLTNWMFPVIQHQPLPDSFRIAPQPKSAPELNPARVNQQNSKWLKEWSRTMSQ</sequence>
<dbReference type="NCBIfam" id="TIGR01254">
    <property type="entry name" value="sfuA"/>
    <property type="match status" value="1"/>
</dbReference>
<evidence type="ECO:0000256" key="2">
    <source>
        <dbReference type="ARBA" id="ARBA00008520"/>
    </source>
</evidence>
<keyword evidence="6" id="KW-1133">Transmembrane helix</keyword>
<dbReference type="Gene3D" id="3.40.190.10">
    <property type="entry name" value="Periplasmic binding protein-like II"/>
    <property type="match status" value="2"/>
</dbReference>
<dbReference type="PROSITE" id="PS01037">
    <property type="entry name" value="SBP_BACTERIAL_1"/>
    <property type="match status" value="1"/>
</dbReference>
<protein>
    <recommendedName>
        <fullName evidence="8">Thiamine ABC transporter substrate-binding protein</fullName>
    </recommendedName>
</protein>
<dbReference type="PANTHER" id="PTHR30006">
    <property type="entry name" value="THIAMINE-BINDING PERIPLASMIC PROTEIN-RELATED"/>
    <property type="match status" value="1"/>
</dbReference>
<dbReference type="GO" id="GO:0030976">
    <property type="term" value="F:thiamine pyrophosphate binding"/>
    <property type="evidence" value="ECO:0007669"/>
    <property type="project" value="TreeGrafter"/>
</dbReference>
<dbReference type="SUPFAM" id="SSF53850">
    <property type="entry name" value="Periplasmic binding protein-like II"/>
    <property type="match status" value="1"/>
</dbReference>
<evidence type="ECO:0000256" key="3">
    <source>
        <dbReference type="ARBA" id="ARBA00022448"/>
    </source>
</evidence>
<evidence type="ECO:0000256" key="5">
    <source>
        <dbReference type="ARBA" id="ARBA00022764"/>
    </source>
</evidence>
<feature type="transmembrane region" description="Helical" evidence="6">
    <location>
        <begin position="57"/>
        <end position="75"/>
    </location>
</feature>
<keyword evidence="6" id="KW-0812">Transmembrane</keyword>
<dbReference type="GO" id="GO:0030288">
    <property type="term" value="C:outer membrane-bounded periplasmic space"/>
    <property type="evidence" value="ECO:0007669"/>
    <property type="project" value="TreeGrafter"/>
</dbReference>
<evidence type="ECO:0008006" key="8">
    <source>
        <dbReference type="Google" id="ProtNLM"/>
    </source>
</evidence>
<keyword evidence="4" id="KW-0732">Signal</keyword>
<keyword evidence="3" id="KW-0813">Transport</keyword>
<keyword evidence="6" id="KW-0472">Membrane</keyword>
<dbReference type="Pfam" id="PF13343">
    <property type="entry name" value="SBP_bac_6"/>
    <property type="match status" value="1"/>
</dbReference>
<evidence type="ECO:0000256" key="6">
    <source>
        <dbReference type="SAM" id="Phobius"/>
    </source>
</evidence>
<accession>A0A381QBG0</accession>
<dbReference type="PANTHER" id="PTHR30006:SF3">
    <property type="entry name" value="THIAMINE-BINDING PERIPLASMIC PROTEIN"/>
    <property type="match status" value="1"/>
</dbReference>
<dbReference type="GO" id="GO:0015888">
    <property type="term" value="P:thiamine transport"/>
    <property type="evidence" value="ECO:0007669"/>
    <property type="project" value="InterPro"/>
</dbReference>
<dbReference type="InterPro" id="IPR006061">
    <property type="entry name" value="SBP_1_CS"/>
</dbReference>
<comment type="similarity">
    <text evidence="2">Belongs to the bacterial solute-binding protein 1 family.</text>
</comment>
<dbReference type="EMBL" id="UINC01001286">
    <property type="protein sequence ID" value="SUZ76656.1"/>
    <property type="molecule type" value="Genomic_DNA"/>
</dbReference>
<comment type="subcellular location">
    <subcellularLocation>
        <location evidence="1">Periplasm</location>
    </subcellularLocation>
</comment>
<dbReference type="InterPro" id="IPR005948">
    <property type="entry name" value="ThiB-like"/>
</dbReference>
<evidence type="ECO:0000256" key="4">
    <source>
        <dbReference type="ARBA" id="ARBA00022729"/>
    </source>
</evidence>
<dbReference type="GO" id="GO:0055085">
    <property type="term" value="P:transmembrane transport"/>
    <property type="evidence" value="ECO:0007669"/>
    <property type="project" value="InterPro"/>
</dbReference>
<evidence type="ECO:0000256" key="1">
    <source>
        <dbReference type="ARBA" id="ARBA00004418"/>
    </source>
</evidence>
<dbReference type="CDD" id="cd13545">
    <property type="entry name" value="PBP2_TbpA"/>
    <property type="match status" value="1"/>
</dbReference>
<keyword evidence="5" id="KW-0574">Periplasm</keyword>
<evidence type="ECO:0000313" key="7">
    <source>
        <dbReference type="EMBL" id="SUZ76656.1"/>
    </source>
</evidence>
<proteinExistence type="inferred from homology"/>
<reference evidence="7" key="1">
    <citation type="submission" date="2018-05" db="EMBL/GenBank/DDBJ databases">
        <authorList>
            <person name="Lanie J.A."/>
            <person name="Ng W.-L."/>
            <person name="Kazmierczak K.M."/>
            <person name="Andrzejewski T.M."/>
            <person name="Davidsen T.M."/>
            <person name="Wayne K.J."/>
            <person name="Tettelin H."/>
            <person name="Glass J.I."/>
            <person name="Rusch D."/>
            <person name="Podicherti R."/>
            <person name="Tsui H.-C.T."/>
            <person name="Winkler M.E."/>
        </authorList>
    </citation>
    <scope>NUCLEOTIDE SEQUENCE</scope>
</reference>
<organism evidence="7">
    <name type="scientific">marine metagenome</name>
    <dbReference type="NCBI Taxonomy" id="408172"/>
    <lineage>
        <taxon>unclassified sequences</taxon>
        <taxon>metagenomes</taxon>
        <taxon>ecological metagenomes</taxon>
    </lineage>
</organism>